<keyword evidence="5" id="KW-0378">Hydrolase</keyword>
<dbReference type="EC" id="3.1.3.18" evidence="4"/>
<dbReference type="SUPFAM" id="SSF56784">
    <property type="entry name" value="HAD-like"/>
    <property type="match status" value="1"/>
</dbReference>
<evidence type="ECO:0000256" key="4">
    <source>
        <dbReference type="ARBA" id="ARBA00013078"/>
    </source>
</evidence>
<comment type="catalytic activity">
    <reaction evidence="1">
        <text>2-phosphoglycolate + H2O = glycolate + phosphate</text>
        <dbReference type="Rhea" id="RHEA:14369"/>
        <dbReference type="ChEBI" id="CHEBI:15377"/>
        <dbReference type="ChEBI" id="CHEBI:29805"/>
        <dbReference type="ChEBI" id="CHEBI:43474"/>
        <dbReference type="ChEBI" id="CHEBI:58033"/>
        <dbReference type="EC" id="3.1.3.18"/>
    </reaction>
</comment>
<comment type="pathway">
    <text evidence="2">Organic acid metabolism; glycolate biosynthesis; glycolate from 2-phosphoglycolate: step 1/1.</text>
</comment>
<dbReference type="NCBIfam" id="TIGR01549">
    <property type="entry name" value="HAD-SF-IA-v1"/>
    <property type="match status" value="1"/>
</dbReference>
<sequence>MVRTQSWPAYHERIRLDKRNEGTFPYPSTPFRRDNQPFWFKNPSFPSSYLPQTLLCDTMSPQIARAQKSELLSFPTETPGRVIVKKTHPFPVIAFDCDGVMFDTREINCAYYNEILRHFGKPDMNDRQIEMAHMHMADTVMAELFPDPQELAEAQAYRLSMPYMPHLDKMVMEPGLKPLLQRLRPARKTAIATNRTTTIGDVLRAFSLTQDFDLVVSARDVERAKPWPDMLLRIVETFSCIPREVLYIGDSMLDQQAAEAAGVSFAAYRNSKLSADFHIDSLQEVDRLLR</sequence>
<gene>
    <name evidence="5" type="ORF">ENS29_01195</name>
</gene>
<dbReference type="InterPro" id="IPR050155">
    <property type="entry name" value="HAD-like_hydrolase_sf"/>
</dbReference>
<dbReference type="Gene3D" id="3.40.50.1000">
    <property type="entry name" value="HAD superfamily/HAD-like"/>
    <property type="match status" value="1"/>
</dbReference>
<dbReference type="InterPro" id="IPR036412">
    <property type="entry name" value="HAD-like_sf"/>
</dbReference>
<comment type="similarity">
    <text evidence="3">Belongs to the HAD-like hydrolase superfamily. CbbY/CbbZ/Gph/YieH family.</text>
</comment>
<dbReference type="PANTHER" id="PTHR43434">
    <property type="entry name" value="PHOSPHOGLYCOLATE PHOSPHATASE"/>
    <property type="match status" value="1"/>
</dbReference>
<dbReference type="GO" id="GO:0008967">
    <property type="term" value="F:phosphoglycolate phosphatase activity"/>
    <property type="evidence" value="ECO:0007669"/>
    <property type="project" value="UniProtKB-EC"/>
</dbReference>
<dbReference type="Pfam" id="PF13419">
    <property type="entry name" value="HAD_2"/>
    <property type="match status" value="1"/>
</dbReference>
<dbReference type="GO" id="GO:0005829">
    <property type="term" value="C:cytosol"/>
    <property type="evidence" value="ECO:0007669"/>
    <property type="project" value="TreeGrafter"/>
</dbReference>
<proteinExistence type="inferred from homology"/>
<dbReference type="InterPro" id="IPR023198">
    <property type="entry name" value="PGP-like_dom2"/>
</dbReference>
<accession>A0A7C4RQI9</accession>
<dbReference type="Gene3D" id="1.10.150.240">
    <property type="entry name" value="Putative phosphatase, domain 2"/>
    <property type="match status" value="1"/>
</dbReference>
<dbReference type="PANTHER" id="PTHR43434:SF1">
    <property type="entry name" value="PHOSPHOGLYCOLATE PHOSPHATASE"/>
    <property type="match status" value="1"/>
</dbReference>
<organism evidence="5">
    <name type="scientific">Desulfatirhabdium butyrativorans</name>
    <dbReference type="NCBI Taxonomy" id="340467"/>
    <lineage>
        <taxon>Bacteria</taxon>
        <taxon>Pseudomonadati</taxon>
        <taxon>Thermodesulfobacteriota</taxon>
        <taxon>Desulfobacteria</taxon>
        <taxon>Desulfobacterales</taxon>
        <taxon>Desulfatirhabdiaceae</taxon>
        <taxon>Desulfatirhabdium</taxon>
    </lineage>
</organism>
<name>A0A7C4RQI9_9BACT</name>
<evidence type="ECO:0000256" key="2">
    <source>
        <dbReference type="ARBA" id="ARBA00004818"/>
    </source>
</evidence>
<evidence type="ECO:0000256" key="1">
    <source>
        <dbReference type="ARBA" id="ARBA00000830"/>
    </source>
</evidence>
<dbReference type="GO" id="GO:0006281">
    <property type="term" value="P:DNA repair"/>
    <property type="evidence" value="ECO:0007669"/>
    <property type="project" value="TreeGrafter"/>
</dbReference>
<dbReference type="InterPro" id="IPR023214">
    <property type="entry name" value="HAD_sf"/>
</dbReference>
<evidence type="ECO:0000256" key="3">
    <source>
        <dbReference type="ARBA" id="ARBA00006171"/>
    </source>
</evidence>
<dbReference type="InterPro" id="IPR006439">
    <property type="entry name" value="HAD-SF_hydro_IA"/>
</dbReference>
<dbReference type="SFLD" id="SFLDS00003">
    <property type="entry name" value="Haloacid_Dehalogenase"/>
    <property type="match status" value="1"/>
</dbReference>
<comment type="caution">
    <text evidence="5">The sequence shown here is derived from an EMBL/GenBank/DDBJ whole genome shotgun (WGS) entry which is preliminary data.</text>
</comment>
<reference evidence="5" key="1">
    <citation type="journal article" date="2020" name="mSystems">
        <title>Genome- and Community-Level Interaction Insights into Carbon Utilization and Element Cycling Functions of Hydrothermarchaeota in Hydrothermal Sediment.</title>
        <authorList>
            <person name="Zhou Z."/>
            <person name="Liu Y."/>
            <person name="Xu W."/>
            <person name="Pan J."/>
            <person name="Luo Z.H."/>
            <person name="Li M."/>
        </authorList>
    </citation>
    <scope>NUCLEOTIDE SEQUENCE [LARGE SCALE GENOMIC DNA]</scope>
    <source>
        <strain evidence="5">SpSt-477</strain>
    </source>
</reference>
<evidence type="ECO:0000313" key="5">
    <source>
        <dbReference type="EMBL" id="HGU31454.1"/>
    </source>
</evidence>
<dbReference type="SFLD" id="SFLDG01129">
    <property type="entry name" value="C1.5:_HAD__Beta-PGM__Phosphata"/>
    <property type="match status" value="1"/>
</dbReference>
<dbReference type="InterPro" id="IPR041492">
    <property type="entry name" value="HAD_2"/>
</dbReference>
<dbReference type="EMBL" id="DSUH01000026">
    <property type="protein sequence ID" value="HGU31454.1"/>
    <property type="molecule type" value="Genomic_DNA"/>
</dbReference>
<dbReference type="AlphaFoldDB" id="A0A7C4RQI9"/>
<protein>
    <recommendedName>
        <fullName evidence="4">phosphoglycolate phosphatase</fullName>
        <ecNumber evidence="4">3.1.3.18</ecNumber>
    </recommendedName>
</protein>